<sequence>MVQGYGANPLYVHVGGANHPGKADALGTISKIGWGNYNDLNQFSIPFPTFYRDYERNPGVATEHTMYSSTSRLWKYAAVSRKLTDVDEENNSWDEDFEPWAFQDGKAVADPVLKIAYDFWEGKGDFSVVWKYDPTTNSYSRSHGDGKPHIDKNTKEAISVKNVIVAFMEESPANDGYPGGHLLYETIGKGEAIVFHNGEAIKGSWKKPEKESQIRFYDSSGEEIELVRGQVWVSIVPDGNEVDY</sequence>
<comment type="caution">
    <text evidence="2">The sequence shown here is derived from an EMBL/GenBank/DDBJ whole genome shotgun (WGS) entry which is preliminary data.</text>
</comment>
<name>A0A1F7I883_9BACT</name>
<dbReference type="InterPro" id="IPR023158">
    <property type="entry name" value="YerB-like_sf"/>
</dbReference>
<dbReference type="EMBL" id="MGAE01000016">
    <property type="protein sequence ID" value="OGK39553.1"/>
    <property type="molecule type" value="Genomic_DNA"/>
</dbReference>
<reference evidence="2 3" key="1">
    <citation type="journal article" date="2016" name="Nat. Commun.">
        <title>Thousands of microbial genomes shed light on interconnected biogeochemical processes in an aquifer system.</title>
        <authorList>
            <person name="Anantharaman K."/>
            <person name="Brown C.T."/>
            <person name="Hug L.A."/>
            <person name="Sharon I."/>
            <person name="Castelle C.J."/>
            <person name="Probst A.J."/>
            <person name="Thomas B.C."/>
            <person name="Singh A."/>
            <person name="Wilkins M.J."/>
            <person name="Karaoz U."/>
            <person name="Brodie E.L."/>
            <person name="Williams K.H."/>
            <person name="Hubbard S.S."/>
            <person name="Banfield J.F."/>
        </authorList>
    </citation>
    <scope>NUCLEOTIDE SEQUENCE [LARGE SCALE GENOMIC DNA]</scope>
</reference>
<dbReference type="SUPFAM" id="SSF159774">
    <property type="entry name" value="YerB-like"/>
    <property type="match status" value="1"/>
</dbReference>
<proteinExistence type="predicted"/>
<gene>
    <name evidence="2" type="ORF">A3F34_02510</name>
</gene>
<dbReference type="InterPro" id="IPR035328">
    <property type="entry name" value="DUF3048_C"/>
</dbReference>
<dbReference type="Pfam" id="PF17479">
    <property type="entry name" value="DUF3048_C"/>
    <property type="match status" value="1"/>
</dbReference>
<dbReference type="Gene3D" id="3.50.90.10">
    <property type="entry name" value="YerB-like"/>
    <property type="match status" value="1"/>
</dbReference>
<dbReference type="Proteomes" id="UP000179024">
    <property type="component" value="Unassembled WGS sequence"/>
</dbReference>
<evidence type="ECO:0000313" key="3">
    <source>
        <dbReference type="Proteomes" id="UP000179024"/>
    </source>
</evidence>
<protein>
    <recommendedName>
        <fullName evidence="1">DUF3048 domain-containing protein</fullName>
    </recommendedName>
</protein>
<accession>A0A1F7I883</accession>
<organism evidence="2 3">
    <name type="scientific">Candidatus Roizmanbacteria bacterium RIFCSPHIGHO2_12_FULL_44_10</name>
    <dbReference type="NCBI Taxonomy" id="1802054"/>
    <lineage>
        <taxon>Bacteria</taxon>
        <taxon>Candidatus Roizmaniibacteriota</taxon>
    </lineage>
</organism>
<evidence type="ECO:0000259" key="1">
    <source>
        <dbReference type="Pfam" id="PF17479"/>
    </source>
</evidence>
<dbReference type="AlphaFoldDB" id="A0A1F7I883"/>
<evidence type="ECO:0000313" key="2">
    <source>
        <dbReference type="EMBL" id="OGK39553.1"/>
    </source>
</evidence>
<feature type="domain" description="DUF3048" evidence="1">
    <location>
        <begin position="128"/>
        <end position="233"/>
    </location>
</feature>